<evidence type="ECO:0000256" key="1">
    <source>
        <dbReference type="ARBA" id="ARBA00006499"/>
    </source>
</evidence>
<dbReference type="AlphaFoldDB" id="A0AAU8IH32"/>
<dbReference type="GO" id="GO:0016787">
    <property type="term" value="F:hydrolase activity"/>
    <property type="evidence" value="ECO:0007669"/>
    <property type="project" value="UniProtKB-KW"/>
</dbReference>
<dbReference type="InterPro" id="IPR029058">
    <property type="entry name" value="AB_hydrolase_fold"/>
</dbReference>
<gene>
    <name evidence="4" type="ORF">ABNN70_02330</name>
</gene>
<feature type="domain" description="Phospholipase/carboxylesterase/thioesterase" evidence="3">
    <location>
        <begin position="16"/>
        <end position="206"/>
    </location>
</feature>
<comment type="similarity">
    <text evidence="1">Belongs to the AB hydrolase superfamily. AB hydrolase 2 family.</text>
</comment>
<evidence type="ECO:0000313" key="4">
    <source>
        <dbReference type="EMBL" id="XCJ17385.1"/>
    </source>
</evidence>
<dbReference type="Pfam" id="PF02230">
    <property type="entry name" value="Abhydrolase_2"/>
    <property type="match status" value="1"/>
</dbReference>
<protein>
    <submittedName>
        <fullName evidence="4">Alpha/beta fold hydrolase</fullName>
    </submittedName>
</protein>
<dbReference type="InterPro" id="IPR050565">
    <property type="entry name" value="LYPA1-2/EST-like"/>
</dbReference>
<sequence length="211" mass="23860">MIYQYNISKPEAVTDETPILITLHGMGTDDHDLAGIVSESPAQFVQINIRGDLRFSSGYTYYLPDFSGQSEQEVITKVLRKIKDSLSDIYEKENLSAKQPVFFLGFSQGAILSLSYSLFYPDCVTGAVILSGRLPEFFKQSDGVRAGKTSFFVAHGQYDPLFSIKIARDTRRYLQQHACNTSYHEYPSAHGVIPQEVADIRTFLHRLNNRF</sequence>
<organism evidence="4">
    <name type="scientific">Sporolactobacillus sp. Y61</name>
    <dbReference type="NCBI Taxonomy" id="3160863"/>
    <lineage>
        <taxon>Bacteria</taxon>
        <taxon>Bacillati</taxon>
        <taxon>Bacillota</taxon>
        <taxon>Bacilli</taxon>
        <taxon>Bacillales</taxon>
        <taxon>Sporolactobacillaceae</taxon>
        <taxon>Sporolactobacillus</taxon>
    </lineage>
</organism>
<dbReference type="InterPro" id="IPR003140">
    <property type="entry name" value="PLipase/COase/thioEstase"/>
</dbReference>
<dbReference type="EMBL" id="CP159510">
    <property type="protein sequence ID" value="XCJ17385.1"/>
    <property type="molecule type" value="Genomic_DNA"/>
</dbReference>
<evidence type="ECO:0000259" key="3">
    <source>
        <dbReference type="Pfam" id="PF02230"/>
    </source>
</evidence>
<dbReference type="RefSeq" id="WP_353948631.1">
    <property type="nucleotide sequence ID" value="NZ_CP159510.1"/>
</dbReference>
<dbReference type="Gene3D" id="3.40.50.1820">
    <property type="entry name" value="alpha/beta hydrolase"/>
    <property type="match status" value="1"/>
</dbReference>
<proteinExistence type="inferred from homology"/>
<name>A0AAU8IH32_9BACL</name>
<dbReference type="SUPFAM" id="SSF53474">
    <property type="entry name" value="alpha/beta-Hydrolases"/>
    <property type="match status" value="1"/>
</dbReference>
<evidence type="ECO:0000256" key="2">
    <source>
        <dbReference type="ARBA" id="ARBA00022801"/>
    </source>
</evidence>
<dbReference type="PANTHER" id="PTHR10655">
    <property type="entry name" value="LYSOPHOSPHOLIPASE-RELATED"/>
    <property type="match status" value="1"/>
</dbReference>
<keyword evidence="2 4" id="KW-0378">Hydrolase</keyword>
<reference evidence="4" key="1">
    <citation type="submission" date="2024-06" db="EMBL/GenBank/DDBJ databases">
        <authorList>
            <person name="Fan A."/>
            <person name="Zhang F.Y."/>
            <person name="Zhang L."/>
        </authorList>
    </citation>
    <scope>NUCLEOTIDE SEQUENCE</scope>
    <source>
        <strain evidence="4">Y61</strain>
    </source>
</reference>
<dbReference type="PANTHER" id="PTHR10655:SF17">
    <property type="entry name" value="LYSOPHOSPHOLIPASE-LIKE PROTEIN 1"/>
    <property type="match status" value="1"/>
</dbReference>
<accession>A0AAU8IH32</accession>